<dbReference type="GO" id="GO:0003697">
    <property type="term" value="F:single-stranded DNA binding"/>
    <property type="evidence" value="ECO:0007669"/>
    <property type="project" value="UniProtKB-UniRule"/>
</dbReference>
<comment type="similarity">
    <text evidence="1 11">Belongs to the helicase family. UvrD subfamily.</text>
</comment>
<dbReference type="CDD" id="cd17932">
    <property type="entry name" value="DEXQc_UvrD"/>
    <property type="match status" value="1"/>
</dbReference>
<dbReference type="PANTHER" id="PTHR11070:SF64">
    <property type="entry name" value="ATP-DEPENDENT DNA HELICASE REP"/>
    <property type="match status" value="1"/>
</dbReference>
<keyword evidence="2 11" id="KW-0235">DNA replication</keyword>
<dbReference type="GO" id="GO:0016787">
    <property type="term" value="F:hydrolase activity"/>
    <property type="evidence" value="ECO:0007669"/>
    <property type="project" value="UniProtKB-UniRule"/>
</dbReference>
<dbReference type="HAMAP" id="MF_01920">
    <property type="entry name" value="Helicase_Rep"/>
    <property type="match status" value="1"/>
</dbReference>
<keyword evidence="6 11" id="KW-0067">ATP-binding</keyword>
<dbReference type="Gene3D" id="1.10.486.10">
    <property type="entry name" value="PCRA, domain 4"/>
    <property type="match status" value="1"/>
</dbReference>
<sequence>MQGLNSQQRAAVTHLGSPLLVLAGAGSGKTRVITQKIAWLIQNGIHSAEQIAAITFTNKAAREMRERASHLLTKEAAKGLTVATFHTLGLSIIKREIKQLGYKTGFSILDAQDSAAILKELAHKEEVEEIDNLRFLISRWKNDFIDVEQAHKLALTAEEKLAARLYEQYQRQIKAYNAVDFDDLIVLPVRLFESKPEVLTYWQQKLRYLLIDEYQDTNICQYKLIRLLAGLRGAFTAVGDDDQSIYAWRGARPENIQQLQSDYPHLKVIKLEQNYRSTKRILESANQLIAFNPHLFTKNLWSTLGEGERIKVIPCRSPEHEAEKIAGEILKAKFKENLAFKDIAILYRGNHQSRLFEKVLRENNLPYKLSGGTSFFERAEVKDILAYLRLIVNPMDDAAFLRIINTPKREIGTSTLEKLGQYAHERHIPLLAAAQELGFAQRINAKAQQRLATFISWLTHISQPAIQLEPAALIRQVIQEIAYEDWLKDTCNTPKQAENRMKNVWEIADWANKLYVEGKETLADIIAHMSLVDLLERNSEEQAQDQISLMTLHAAKGLEFPTVFLIGMEEELLPHTNSLDANGIQEERRLAYVGITRAQRNLIITYAKTRSRYGETSTTEPSRFLEELPPEHLEWEDKKFITHEERHATTKAYVANLKDLLGD</sequence>
<evidence type="ECO:0000256" key="1">
    <source>
        <dbReference type="ARBA" id="ARBA00009922"/>
    </source>
</evidence>
<dbReference type="PROSITE" id="PS51217">
    <property type="entry name" value="UVRD_HELICASE_CTER"/>
    <property type="match status" value="1"/>
</dbReference>
<dbReference type="InterPro" id="IPR005752">
    <property type="entry name" value="Helicase_Rep"/>
</dbReference>
<dbReference type="InterPro" id="IPR014017">
    <property type="entry name" value="DNA_helicase_UvrD-like_C"/>
</dbReference>
<reference evidence="15" key="2">
    <citation type="submission" date="2023-04" db="EMBL/GenBank/DDBJ databases">
        <authorList>
            <person name="Beletskiy A.V."/>
            <person name="Mardanov A.V."/>
            <person name="Ravin N.V."/>
        </authorList>
    </citation>
    <scope>NUCLEOTIDE SEQUENCE</scope>
    <source>
        <strain evidence="15">GKL-01</strain>
    </source>
</reference>
<dbReference type="Gene3D" id="1.10.10.160">
    <property type="match status" value="1"/>
</dbReference>
<dbReference type="AlphaFoldDB" id="A0AA95H2Q3"/>
<comment type="subunit">
    <text evidence="11">Homodimer.</text>
</comment>
<dbReference type="InterPro" id="IPR000212">
    <property type="entry name" value="DNA_helicase_UvrD/REP"/>
</dbReference>
<evidence type="ECO:0000256" key="7">
    <source>
        <dbReference type="ARBA" id="ARBA00023125"/>
    </source>
</evidence>
<dbReference type="InterPro" id="IPR013986">
    <property type="entry name" value="DExx_box_DNA_helicase_dom_sf"/>
</dbReference>
<evidence type="ECO:0000259" key="14">
    <source>
        <dbReference type="PROSITE" id="PS51217"/>
    </source>
</evidence>
<evidence type="ECO:0000256" key="9">
    <source>
        <dbReference type="ARBA" id="ARBA00034617"/>
    </source>
</evidence>
<dbReference type="GO" id="GO:0005829">
    <property type="term" value="C:cytosol"/>
    <property type="evidence" value="ECO:0007669"/>
    <property type="project" value="TreeGrafter"/>
</dbReference>
<comment type="catalytic activity">
    <reaction evidence="9 11">
        <text>Couples ATP hydrolysis with the unwinding of duplex DNA by translocating in the 3'-5' direction.</text>
        <dbReference type="EC" id="5.6.2.4"/>
    </reaction>
</comment>
<evidence type="ECO:0000256" key="10">
    <source>
        <dbReference type="ARBA" id="ARBA00048988"/>
    </source>
</evidence>
<comment type="function">
    <text evidence="11">Rep helicase is a single-stranded DNA-dependent ATPase involved in DNA replication; it can initiate unwinding at a nick in the DNA. It binds to the single-stranded DNA and acts in a progressive fashion along the DNA in the 3' to 5' direction.</text>
</comment>
<feature type="binding site" evidence="12">
    <location>
        <begin position="23"/>
        <end position="30"/>
    </location>
    <ligand>
        <name>ATP</name>
        <dbReference type="ChEBI" id="CHEBI:30616"/>
    </ligand>
</feature>
<evidence type="ECO:0000256" key="3">
    <source>
        <dbReference type="ARBA" id="ARBA00022741"/>
    </source>
</evidence>
<name>A0AA95H2Q3_9GAMM</name>
<evidence type="ECO:0000256" key="12">
    <source>
        <dbReference type="PROSITE-ProRule" id="PRU00560"/>
    </source>
</evidence>
<evidence type="ECO:0000313" key="15">
    <source>
        <dbReference type="EMBL" id="WGZ90042.1"/>
    </source>
</evidence>
<reference evidence="15" key="1">
    <citation type="journal article" date="2023" name="Int. J. Mol. Sci.">
        <title>Metagenomics Revealed a New Genus 'Candidatus Thiocaldithrix dubininis' gen. nov., sp. nov. and a New Species 'Candidatus Thiothrix putei' sp. nov. in the Family Thiotrichaceae, Some Members of Which Have Traits of Both Na+- and H+-Motive Energetics.</title>
        <authorList>
            <person name="Ravin N.V."/>
            <person name="Muntyan M.S."/>
            <person name="Smolyakov D.D."/>
            <person name="Rudenko T.S."/>
            <person name="Beletsky A.V."/>
            <person name="Mardanov A.V."/>
            <person name="Grabovich M.Y."/>
        </authorList>
    </citation>
    <scope>NUCLEOTIDE SEQUENCE</scope>
    <source>
        <strain evidence="15">GKL-01</strain>
    </source>
</reference>
<dbReference type="Pfam" id="PF13361">
    <property type="entry name" value="UvrD_C"/>
    <property type="match status" value="1"/>
</dbReference>
<dbReference type="NCBIfam" id="TIGR01074">
    <property type="entry name" value="rep"/>
    <property type="match status" value="1"/>
</dbReference>
<keyword evidence="5 11" id="KW-0347">Helicase</keyword>
<keyword evidence="7 11" id="KW-0238">DNA-binding</keyword>
<dbReference type="Proteomes" id="UP001300672">
    <property type="component" value="Chromosome"/>
</dbReference>
<feature type="domain" description="UvrD-like helicase ATP-binding" evidence="13">
    <location>
        <begin position="2"/>
        <end position="278"/>
    </location>
</feature>
<keyword evidence="3 11" id="KW-0547">Nucleotide-binding</keyword>
<evidence type="ECO:0000256" key="8">
    <source>
        <dbReference type="ARBA" id="ARBA00023235"/>
    </source>
</evidence>
<gene>
    <name evidence="11 15" type="primary">rep</name>
    <name evidence="15" type="ORF">QJT80_11095</name>
</gene>
<feature type="domain" description="UvrD-like helicase C-terminal" evidence="14">
    <location>
        <begin position="279"/>
        <end position="557"/>
    </location>
</feature>
<comment type="catalytic activity">
    <reaction evidence="10 11">
        <text>ATP + H2O = ADP + phosphate + H(+)</text>
        <dbReference type="Rhea" id="RHEA:13065"/>
        <dbReference type="ChEBI" id="CHEBI:15377"/>
        <dbReference type="ChEBI" id="CHEBI:15378"/>
        <dbReference type="ChEBI" id="CHEBI:30616"/>
        <dbReference type="ChEBI" id="CHEBI:43474"/>
        <dbReference type="ChEBI" id="CHEBI:456216"/>
        <dbReference type="EC" id="5.6.2.4"/>
    </reaction>
</comment>
<dbReference type="InterPro" id="IPR014016">
    <property type="entry name" value="UvrD-like_ATP-bd"/>
</dbReference>
<evidence type="ECO:0000256" key="11">
    <source>
        <dbReference type="HAMAP-Rule" id="MF_01920"/>
    </source>
</evidence>
<evidence type="ECO:0000256" key="6">
    <source>
        <dbReference type="ARBA" id="ARBA00022840"/>
    </source>
</evidence>
<dbReference type="EC" id="5.6.2.4" evidence="11"/>
<dbReference type="EMBL" id="CP124755">
    <property type="protein sequence ID" value="WGZ90042.1"/>
    <property type="molecule type" value="Genomic_DNA"/>
</dbReference>
<dbReference type="GO" id="GO:0000725">
    <property type="term" value="P:recombinational repair"/>
    <property type="evidence" value="ECO:0007669"/>
    <property type="project" value="TreeGrafter"/>
</dbReference>
<dbReference type="SUPFAM" id="SSF52540">
    <property type="entry name" value="P-loop containing nucleoside triphosphate hydrolases"/>
    <property type="match status" value="1"/>
</dbReference>
<evidence type="ECO:0000256" key="5">
    <source>
        <dbReference type="ARBA" id="ARBA00022806"/>
    </source>
</evidence>
<feature type="binding site" evidence="11">
    <location>
        <position position="276"/>
    </location>
    <ligand>
        <name>ATP</name>
        <dbReference type="ChEBI" id="CHEBI:30616"/>
    </ligand>
</feature>
<organism evidence="15">
    <name type="scientific">Candidatus Thiocaldithrix dubininis</name>
    <dbReference type="NCBI Taxonomy" id="3080823"/>
    <lineage>
        <taxon>Bacteria</taxon>
        <taxon>Pseudomonadati</taxon>
        <taxon>Pseudomonadota</taxon>
        <taxon>Gammaproteobacteria</taxon>
        <taxon>Thiotrichales</taxon>
        <taxon>Thiotrichaceae</taxon>
        <taxon>Candidatus Thiocaldithrix</taxon>
    </lineage>
</organism>
<dbReference type="InterPro" id="IPR027417">
    <property type="entry name" value="P-loop_NTPase"/>
</dbReference>
<evidence type="ECO:0000256" key="4">
    <source>
        <dbReference type="ARBA" id="ARBA00022801"/>
    </source>
</evidence>
<dbReference type="KEGG" id="tdu:QJT80_11095"/>
<proteinExistence type="inferred from homology"/>
<accession>A0AA95H2Q3</accession>
<dbReference type="Pfam" id="PF00580">
    <property type="entry name" value="UvrD-helicase"/>
    <property type="match status" value="1"/>
</dbReference>
<dbReference type="PROSITE" id="PS51198">
    <property type="entry name" value="UVRD_HELICASE_ATP_BIND"/>
    <property type="match status" value="1"/>
</dbReference>
<evidence type="ECO:0000259" key="13">
    <source>
        <dbReference type="PROSITE" id="PS51198"/>
    </source>
</evidence>
<evidence type="ECO:0000256" key="2">
    <source>
        <dbReference type="ARBA" id="ARBA00022705"/>
    </source>
</evidence>
<keyword evidence="8 11" id="KW-0413">Isomerase</keyword>
<dbReference type="GO" id="GO:0043138">
    <property type="term" value="F:3'-5' DNA helicase activity"/>
    <property type="evidence" value="ECO:0007669"/>
    <property type="project" value="UniProtKB-UniRule"/>
</dbReference>
<dbReference type="GO" id="GO:0006260">
    <property type="term" value="P:DNA replication"/>
    <property type="evidence" value="ECO:0007669"/>
    <property type="project" value="UniProtKB-UniRule"/>
</dbReference>
<dbReference type="GO" id="GO:0005524">
    <property type="term" value="F:ATP binding"/>
    <property type="evidence" value="ECO:0007669"/>
    <property type="project" value="UniProtKB-UniRule"/>
</dbReference>
<dbReference type="Gene3D" id="3.40.50.300">
    <property type="entry name" value="P-loop containing nucleotide triphosphate hydrolases"/>
    <property type="match status" value="2"/>
</dbReference>
<dbReference type="PANTHER" id="PTHR11070">
    <property type="entry name" value="UVRD / RECB / PCRA DNA HELICASE FAMILY MEMBER"/>
    <property type="match status" value="1"/>
</dbReference>
<keyword evidence="4 11" id="KW-0378">Hydrolase</keyword>
<protein>
    <recommendedName>
        <fullName evidence="11">ATP-dependent DNA helicase Rep</fullName>
        <ecNumber evidence="11">5.6.2.4</ecNumber>
    </recommendedName>
    <alternativeName>
        <fullName evidence="11">DNA 3'-5' helicase Rep</fullName>
    </alternativeName>
</protein>